<reference evidence="3 4" key="1">
    <citation type="submission" date="2020-03" db="EMBL/GenBank/DDBJ databases">
        <title>Propioniciclava sp. nov., isolated from Hydrophilus acuminatus.</title>
        <authorList>
            <person name="Hyun D.-W."/>
            <person name="Bae J.-W."/>
        </authorList>
    </citation>
    <scope>NUCLEOTIDE SEQUENCE [LARGE SCALE GENOMIC DNA]</scope>
    <source>
        <strain evidence="3 4">HDW11</strain>
    </source>
</reference>
<feature type="transmembrane region" description="Helical" evidence="2">
    <location>
        <begin position="230"/>
        <end position="250"/>
    </location>
</feature>
<feature type="transmembrane region" description="Helical" evidence="2">
    <location>
        <begin position="305"/>
        <end position="332"/>
    </location>
</feature>
<name>A0A6G7Y9Z2_9ACTN</name>
<evidence type="ECO:0000256" key="1">
    <source>
        <dbReference type="PROSITE-ProRule" id="PRU00339"/>
    </source>
</evidence>
<gene>
    <name evidence="3" type="ORF">G7070_16780</name>
</gene>
<feature type="repeat" description="TPR" evidence="1">
    <location>
        <begin position="75"/>
        <end position="108"/>
    </location>
</feature>
<dbReference type="PANTHER" id="PTHR44998:SF1">
    <property type="entry name" value="UDP-N-ACETYLGLUCOSAMINE--PEPTIDE N-ACETYLGLUCOSAMINYLTRANSFERASE 110 KDA SUBUNIT"/>
    <property type="match status" value="1"/>
</dbReference>
<dbReference type="Gene3D" id="1.25.40.10">
    <property type="entry name" value="Tetratricopeptide repeat domain"/>
    <property type="match status" value="1"/>
</dbReference>
<protein>
    <submittedName>
        <fullName evidence="3">Tetratricopeptide repeat protein</fullName>
    </submittedName>
</protein>
<accession>A0A6G7Y9Z2</accession>
<feature type="transmembrane region" description="Helical" evidence="2">
    <location>
        <begin position="256"/>
        <end position="274"/>
    </location>
</feature>
<keyword evidence="1" id="KW-0802">TPR repeat</keyword>
<dbReference type="InterPro" id="IPR011990">
    <property type="entry name" value="TPR-like_helical_dom_sf"/>
</dbReference>
<dbReference type="Proteomes" id="UP000501058">
    <property type="component" value="Chromosome"/>
</dbReference>
<organism evidence="3 4">
    <name type="scientific">Propioniciclava coleopterorum</name>
    <dbReference type="NCBI Taxonomy" id="2714937"/>
    <lineage>
        <taxon>Bacteria</taxon>
        <taxon>Bacillati</taxon>
        <taxon>Actinomycetota</taxon>
        <taxon>Actinomycetes</taxon>
        <taxon>Propionibacteriales</taxon>
        <taxon>Propionibacteriaceae</taxon>
        <taxon>Propioniciclava</taxon>
    </lineage>
</organism>
<dbReference type="PANTHER" id="PTHR44998">
    <property type="match status" value="1"/>
</dbReference>
<dbReference type="EMBL" id="CP049865">
    <property type="protein sequence ID" value="QIK73613.1"/>
    <property type="molecule type" value="Genomic_DNA"/>
</dbReference>
<feature type="transmembrane region" description="Helical" evidence="2">
    <location>
        <begin position="338"/>
        <end position="364"/>
    </location>
</feature>
<dbReference type="AlphaFoldDB" id="A0A6G7Y9Z2"/>
<evidence type="ECO:0000313" key="4">
    <source>
        <dbReference type="Proteomes" id="UP000501058"/>
    </source>
</evidence>
<dbReference type="SUPFAM" id="SSF48452">
    <property type="entry name" value="TPR-like"/>
    <property type="match status" value="1"/>
</dbReference>
<sequence>MTPEELQTELRRASELIDLGRPDQALELLGRLLAAEPGAAAPIQMLMAVAHLNAHRPGEAARHGEASVQADPEFAAGYNILGNAYQFTGRHLDAVRTLQRGLQLDPTMVSAYTVGAQALSDLKHPQDAEQWARTAIQLDPEDADGQFALGYVLHDERTAEAADAYRAALELDPHHMQALQNLATLSVRGGDRRAGTQMMADVLAGTRGSQFTLAILDVLVTQFTLRAHRVTFFTVFLTNMAVAAVAANTAPNPWPATLLGVLMLGAGAGLCWGVNRSDLAALREYLPRQGSGFFRAYPRRNPVAAVWLGLVLLAWLLLVLGMIAAVVGAFAGTPNAPFFLVAPGGLTLLLMVVGAILSWVQAALSNRRLKRTRLL</sequence>
<dbReference type="InterPro" id="IPR019734">
    <property type="entry name" value="TPR_rpt"/>
</dbReference>
<keyword evidence="2" id="KW-0812">Transmembrane</keyword>
<dbReference type="SMART" id="SM00028">
    <property type="entry name" value="TPR"/>
    <property type="match status" value="5"/>
</dbReference>
<keyword evidence="2" id="KW-0472">Membrane</keyword>
<evidence type="ECO:0000256" key="2">
    <source>
        <dbReference type="SAM" id="Phobius"/>
    </source>
</evidence>
<dbReference type="GO" id="GO:0006493">
    <property type="term" value="P:protein O-linked glycosylation"/>
    <property type="evidence" value="ECO:0007669"/>
    <property type="project" value="TreeGrafter"/>
</dbReference>
<dbReference type="Pfam" id="PF13432">
    <property type="entry name" value="TPR_16"/>
    <property type="match status" value="2"/>
</dbReference>
<evidence type="ECO:0000313" key="3">
    <source>
        <dbReference type="EMBL" id="QIK73613.1"/>
    </source>
</evidence>
<dbReference type="GO" id="GO:0016757">
    <property type="term" value="F:glycosyltransferase activity"/>
    <property type="evidence" value="ECO:0007669"/>
    <property type="project" value="TreeGrafter"/>
</dbReference>
<keyword evidence="2" id="KW-1133">Transmembrane helix</keyword>
<keyword evidence="4" id="KW-1185">Reference proteome</keyword>
<proteinExistence type="predicted"/>
<dbReference type="KEGG" id="prv:G7070_16780"/>
<dbReference type="Pfam" id="PF13181">
    <property type="entry name" value="TPR_8"/>
    <property type="match status" value="1"/>
</dbReference>
<dbReference type="RefSeq" id="WP_166234680.1">
    <property type="nucleotide sequence ID" value="NZ_CP049865.1"/>
</dbReference>
<dbReference type="PROSITE" id="PS50005">
    <property type="entry name" value="TPR"/>
    <property type="match status" value="1"/>
</dbReference>